<proteinExistence type="predicted"/>
<dbReference type="InterPro" id="IPR004360">
    <property type="entry name" value="Glyas_Fos-R_dOase_dom"/>
</dbReference>
<dbReference type="AlphaFoldDB" id="A0A0F9INP2"/>
<dbReference type="SUPFAM" id="SSF54593">
    <property type="entry name" value="Glyoxalase/Bleomycin resistance protein/Dihydroxybiphenyl dioxygenase"/>
    <property type="match status" value="1"/>
</dbReference>
<feature type="domain" description="Glyoxalase/fosfomycin resistance/dioxygenase" evidence="1">
    <location>
        <begin position="9"/>
        <end position="118"/>
    </location>
</feature>
<protein>
    <recommendedName>
        <fullName evidence="1">Glyoxalase/fosfomycin resistance/dioxygenase domain-containing protein</fullName>
    </recommendedName>
</protein>
<comment type="caution">
    <text evidence="2">The sequence shown here is derived from an EMBL/GenBank/DDBJ whole genome shotgun (WGS) entry which is preliminary data.</text>
</comment>
<evidence type="ECO:0000313" key="2">
    <source>
        <dbReference type="EMBL" id="KKM49825.1"/>
    </source>
</evidence>
<dbReference type="InterPro" id="IPR029068">
    <property type="entry name" value="Glyas_Bleomycin-R_OHBP_Dase"/>
</dbReference>
<dbReference type="CDD" id="cd06587">
    <property type="entry name" value="VOC"/>
    <property type="match status" value="1"/>
</dbReference>
<organism evidence="2">
    <name type="scientific">marine sediment metagenome</name>
    <dbReference type="NCBI Taxonomy" id="412755"/>
    <lineage>
        <taxon>unclassified sequences</taxon>
        <taxon>metagenomes</taxon>
        <taxon>ecological metagenomes</taxon>
    </lineage>
</organism>
<accession>A0A0F9INP2</accession>
<dbReference type="Pfam" id="PF00903">
    <property type="entry name" value="Glyoxalase"/>
    <property type="match status" value="1"/>
</dbReference>
<evidence type="ECO:0000259" key="1">
    <source>
        <dbReference type="Pfam" id="PF00903"/>
    </source>
</evidence>
<name>A0A0F9INP2_9ZZZZ</name>
<sequence length="122" mass="14276">MKVESIDITLHVVSLERTMEWYKKILGWKSGCDLKNNQGECLFGDVYYSHNPLIGFNLLKANQPLKPLGFHPLLKVDNLESLFTHFRENNVEITQEIQIQPWGKNLKILDLNGFELEFWSEK</sequence>
<gene>
    <name evidence="2" type="ORF">LCGC14_1556610</name>
</gene>
<reference evidence="2" key="1">
    <citation type="journal article" date="2015" name="Nature">
        <title>Complex archaea that bridge the gap between prokaryotes and eukaryotes.</title>
        <authorList>
            <person name="Spang A."/>
            <person name="Saw J.H."/>
            <person name="Jorgensen S.L."/>
            <person name="Zaremba-Niedzwiedzka K."/>
            <person name="Martijn J."/>
            <person name="Lind A.E."/>
            <person name="van Eijk R."/>
            <person name="Schleper C."/>
            <person name="Guy L."/>
            <person name="Ettema T.J."/>
        </authorList>
    </citation>
    <scope>NUCLEOTIDE SEQUENCE</scope>
</reference>
<dbReference type="Gene3D" id="3.10.180.10">
    <property type="entry name" value="2,3-Dihydroxybiphenyl 1,2-Dioxygenase, domain 1"/>
    <property type="match status" value="1"/>
</dbReference>
<dbReference type="EMBL" id="LAZR01011973">
    <property type="protein sequence ID" value="KKM49825.1"/>
    <property type="molecule type" value="Genomic_DNA"/>
</dbReference>